<dbReference type="EMBL" id="PEZG01000055">
    <property type="protein sequence ID" value="PIS15683.1"/>
    <property type="molecule type" value="Genomic_DNA"/>
</dbReference>
<dbReference type="AlphaFoldDB" id="A0A2H0WSR4"/>
<organism evidence="2 3">
    <name type="scientific">Candidatus Roizmanbacteria bacterium CG09_land_8_20_14_0_10_41_9</name>
    <dbReference type="NCBI Taxonomy" id="1974850"/>
    <lineage>
        <taxon>Bacteria</taxon>
        <taxon>Candidatus Roizmaniibacteriota</taxon>
    </lineage>
</organism>
<name>A0A2H0WSR4_9BACT</name>
<dbReference type="Proteomes" id="UP000231198">
    <property type="component" value="Unassembled WGS sequence"/>
</dbReference>
<comment type="caution">
    <text evidence="2">The sequence shown here is derived from an EMBL/GenBank/DDBJ whole genome shotgun (WGS) entry which is preliminary data.</text>
</comment>
<evidence type="ECO:0000313" key="3">
    <source>
        <dbReference type="Proteomes" id="UP000231198"/>
    </source>
</evidence>
<evidence type="ECO:0008006" key="4">
    <source>
        <dbReference type="Google" id="ProtNLM"/>
    </source>
</evidence>
<accession>A0A2H0WSR4</accession>
<reference evidence="3" key="1">
    <citation type="submission" date="2017-09" db="EMBL/GenBank/DDBJ databases">
        <title>Depth-based differentiation of microbial function through sediment-hosted aquifers and enrichment of novel symbionts in the deep terrestrial subsurface.</title>
        <authorList>
            <person name="Probst A.J."/>
            <person name="Ladd B."/>
            <person name="Jarett J.K."/>
            <person name="Geller-Mcgrath D.E."/>
            <person name="Sieber C.M.K."/>
            <person name="Emerson J.B."/>
            <person name="Anantharaman K."/>
            <person name="Thomas B.C."/>
            <person name="Malmstrom R."/>
            <person name="Stieglmeier M."/>
            <person name="Klingl A."/>
            <person name="Woyke T."/>
            <person name="Ryan C.M."/>
            <person name="Banfield J.F."/>
        </authorList>
    </citation>
    <scope>NUCLEOTIDE SEQUENCE [LARGE SCALE GENOMIC DNA]</scope>
</reference>
<keyword evidence="1" id="KW-0175">Coiled coil</keyword>
<sequence>MNTKKSSKFGLGLLLGTVIGGITALFLSPNTGEENREIVAKKIQDLKKLMEEKEVDKKVKEIFGEVTEEAKNLYLRAKEELIEALAHLKESIENIDREKYMMVVEDVMKKVQKETKKEVKQLEKLKNHLLDEWNKLRP</sequence>
<protein>
    <recommendedName>
        <fullName evidence="4">Gas vesicle protein</fullName>
    </recommendedName>
</protein>
<proteinExistence type="predicted"/>
<gene>
    <name evidence="2" type="ORF">COT62_02385</name>
</gene>
<evidence type="ECO:0000313" key="2">
    <source>
        <dbReference type="EMBL" id="PIS15683.1"/>
    </source>
</evidence>
<evidence type="ECO:0000256" key="1">
    <source>
        <dbReference type="SAM" id="Coils"/>
    </source>
</evidence>
<feature type="coiled-coil region" evidence="1">
    <location>
        <begin position="36"/>
        <end position="132"/>
    </location>
</feature>